<dbReference type="Gene3D" id="1.10.10.10">
    <property type="entry name" value="Winged helix-like DNA-binding domain superfamily/Winged helix DNA-binding domain"/>
    <property type="match status" value="1"/>
</dbReference>
<evidence type="ECO:0000256" key="5">
    <source>
        <dbReference type="PIRSR" id="PIRSR005739-1"/>
    </source>
</evidence>
<sequence length="356" mass="39344">MAAITKSNAAHGNDETAQAQVDIWRFVYGFTEMGAVKCAIELGIPDILENQAQPMTLSQLSSTLSCSSTALFRVMRFLMNRGIFGEKKTTEGSMGYVQTPLSRLLRKDGDNSLASMILFQTSSLIIDPYHYLSARVLDENASAFLLAHGKDIWQDAAQNPDHSKLLEDAMASDTRRTVREVLDGCPEVFDGLSSVVNVGGGDGTALRILIETCPWIRGINFDLPHVVSVAPKCEGIEHVGGDMFKSVPKANVALLKWILHDWNDDECIQILKNCREAISEYGTTGKVIIVEAVIEENRGDKLKDVGLMLDIIMLAQTERGKERTAEEWTYVLREAGFTRHTIKNFGSVQSVIEAYP</sequence>
<feature type="domain" description="O-methyltransferase C-terminal" evidence="6">
    <location>
        <begin position="129"/>
        <end position="337"/>
    </location>
</feature>
<evidence type="ECO:0000256" key="2">
    <source>
        <dbReference type="ARBA" id="ARBA00022679"/>
    </source>
</evidence>
<dbReference type="GO" id="GO:0008171">
    <property type="term" value="F:O-methyltransferase activity"/>
    <property type="evidence" value="ECO:0007669"/>
    <property type="project" value="InterPro"/>
</dbReference>
<gene>
    <name evidence="8" type="ORF">POM88_036473</name>
</gene>
<keyword evidence="3" id="KW-0949">S-adenosyl-L-methionine</keyword>
<comment type="similarity">
    <text evidence="4">Belongs to the class I-like SAM-binding methyltransferase superfamily. Cation-independent O-methyltransferase family. COMT subfamily.</text>
</comment>
<evidence type="ECO:0000259" key="7">
    <source>
        <dbReference type="Pfam" id="PF08100"/>
    </source>
</evidence>
<evidence type="ECO:0000259" key="6">
    <source>
        <dbReference type="Pfam" id="PF00891"/>
    </source>
</evidence>
<dbReference type="InterPro" id="IPR016461">
    <property type="entry name" value="COMT-like"/>
</dbReference>
<evidence type="ECO:0000256" key="4">
    <source>
        <dbReference type="ARBA" id="ARBA00034481"/>
    </source>
</evidence>
<keyword evidence="1" id="KW-0489">Methyltransferase</keyword>
<evidence type="ECO:0000256" key="1">
    <source>
        <dbReference type="ARBA" id="ARBA00022603"/>
    </source>
</evidence>
<reference evidence="8" key="1">
    <citation type="submission" date="2023-02" db="EMBL/GenBank/DDBJ databases">
        <title>Genome of toxic invasive species Heracleum sosnowskyi carries increased number of genes despite the absence of recent whole-genome duplications.</title>
        <authorList>
            <person name="Schelkunov M."/>
            <person name="Shtratnikova V."/>
            <person name="Makarenko M."/>
            <person name="Klepikova A."/>
            <person name="Omelchenko D."/>
            <person name="Novikova G."/>
            <person name="Obukhova E."/>
            <person name="Bogdanov V."/>
            <person name="Penin A."/>
            <person name="Logacheva M."/>
        </authorList>
    </citation>
    <scope>NUCLEOTIDE SEQUENCE</scope>
    <source>
        <strain evidence="8">Hsosn_3</strain>
        <tissue evidence="8">Leaf</tissue>
    </source>
</reference>
<dbReference type="AlphaFoldDB" id="A0AAD8MEC2"/>
<protein>
    <submittedName>
        <fullName evidence="8">O-methyltransferase OMT3</fullName>
    </submittedName>
</protein>
<dbReference type="FunFam" id="1.10.10.10:FF:000836">
    <property type="entry name" value="O-methyltransferase family protein"/>
    <property type="match status" value="1"/>
</dbReference>
<dbReference type="InterPro" id="IPR012967">
    <property type="entry name" value="COMT_dimerisation"/>
</dbReference>
<feature type="active site" description="Proton acceptor" evidence="5">
    <location>
        <position position="260"/>
    </location>
</feature>
<evidence type="ECO:0000313" key="9">
    <source>
        <dbReference type="Proteomes" id="UP001237642"/>
    </source>
</evidence>
<evidence type="ECO:0000313" key="8">
    <source>
        <dbReference type="EMBL" id="KAK1370381.1"/>
    </source>
</evidence>
<dbReference type="Pfam" id="PF00891">
    <property type="entry name" value="Methyltransf_2"/>
    <property type="match status" value="1"/>
</dbReference>
<accession>A0AAD8MEC2</accession>
<dbReference type="EMBL" id="JAUIZM010000008">
    <property type="protein sequence ID" value="KAK1370381.1"/>
    <property type="molecule type" value="Genomic_DNA"/>
</dbReference>
<dbReference type="SUPFAM" id="SSF46785">
    <property type="entry name" value="Winged helix' DNA-binding domain"/>
    <property type="match status" value="1"/>
</dbReference>
<dbReference type="SUPFAM" id="SSF53335">
    <property type="entry name" value="S-adenosyl-L-methionine-dependent methyltransferases"/>
    <property type="match status" value="1"/>
</dbReference>
<dbReference type="Proteomes" id="UP001237642">
    <property type="component" value="Unassembled WGS sequence"/>
</dbReference>
<dbReference type="InterPro" id="IPR001077">
    <property type="entry name" value="COMT_C"/>
</dbReference>
<dbReference type="PIRSF" id="PIRSF005739">
    <property type="entry name" value="O-mtase"/>
    <property type="match status" value="1"/>
</dbReference>
<organism evidence="8 9">
    <name type="scientific">Heracleum sosnowskyi</name>
    <dbReference type="NCBI Taxonomy" id="360622"/>
    <lineage>
        <taxon>Eukaryota</taxon>
        <taxon>Viridiplantae</taxon>
        <taxon>Streptophyta</taxon>
        <taxon>Embryophyta</taxon>
        <taxon>Tracheophyta</taxon>
        <taxon>Spermatophyta</taxon>
        <taxon>Magnoliopsida</taxon>
        <taxon>eudicotyledons</taxon>
        <taxon>Gunneridae</taxon>
        <taxon>Pentapetalae</taxon>
        <taxon>asterids</taxon>
        <taxon>campanulids</taxon>
        <taxon>Apiales</taxon>
        <taxon>Apiaceae</taxon>
        <taxon>Apioideae</taxon>
        <taxon>apioid superclade</taxon>
        <taxon>Tordylieae</taxon>
        <taxon>Tordyliinae</taxon>
        <taxon>Heracleum</taxon>
    </lineage>
</organism>
<dbReference type="Gene3D" id="3.40.50.150">
    <property type="entry name" value="Vaccinia Virus protein VP39"/>
    <property type="match status" value="1"/>
</dbReference>
<feature type="domain" description="O-methyltransferase dimerisation" evidence="7">
    <location>
        <begin position="24"/>
        <end position="106"/>
    </location>
</feature>
<name>A0AAD8MEC2_9APIA</name>
<evidence type="ECO:0000256" key="3">
    <source>
        <dbReference type="ARBA" id="ARBA00022691"/>
    </source>
</evidence>
<dbReference type="InterPro" id="IPR036390">
    <property type="entry name" value="WH_DNA-bd_sf"/>
</dbReference>
<keyword evidence="2" id="KW-0808">Transferase</keyword>
<proteinExistence type="inferred from homology"/>
<dbReference type="InterPro" id="IPR036388">
    <property type="entry name" value="WH-like_DNA-bd_sf"/>
</dbReference>
<dbReference type="Pfam" id="PF08100">
    <property type="entry name" value="Dimerisation"/>
    <property type="match status" value="1"/>
</dbReference>
<dbReference type="PANTHER" id="PTHR11746">
    <property type="entry name" value="O-METHYLTRANSFERASE"/>
    <property type="match status" value="1"/>
</dbReference>
<dbReference type="GO" id="GO:0032259">
    <property type="term" value="P:methylation"/>
    <property type="evidence" value="ECO:0007669"/>
    <property type="project" value="UniProtKB-KW"/>
</dbReference>
<keyword evidence="9" id="KW-1185">Reference proteome</keyword>
<dbReference type="GO" id="GO:0046983">
    <property type="term" value="F:protein dimerization activity"/>
    <property type="evidence" value="ECO:0007669"/>
    <property type="project" value="InterPro"/>
</dbReference>
<dbReference type="PROSITE" id="PS51683">
    <property type="entry name" value="SAM_OMT_II"/>
    <property type="match status" value="1"/>
</dbReference>
<dbReference type="FunFam" id="3.40.50.150:FF:000294">
    <property type="entry name" value="O-methyltransferase family protein"/>
    <property type="match status" value="1"/>
</dbReference>
<comment type="caution">
    <text evidence="8">The sequence shown here is derived from an EMBL/GenBank/DDBJ whole genome shotgun (WGS) entry which is preliminary data.</text>
</comment>
<reference evidence="8" key="2">
    <citation type="submission" date="2023-05" db="EMBL/GenBank/DDBJ databases">
        <authorList>
            <person name="Schelkunov M.I."/>
        </authorList>
    </citation>
    <scope>NUCLEOTIDE SEQUENCE</scope>
    <source>
        <strain evidence="8">Hsosn_3</strain>
        <tissue evidence="8">Leaf</tissue>
    </source>
</reference>
<dbReference type="InterPro" id="IPR029063">
    <property type="entry name" value="SAM-dependent_MTases_sf"/>
</dbReference>